<evidence type="ECO:0000313" key="1">
    <source>
        <dbReference type="EMBL" id="QDU94110.1"/>
    </source>
</evidence>
<accession>A0A518DQJ1</accession>
<organism evidence="1 2">
    <name type="scientific">Lignipirellula cremea</name>
    <dbReference type="NCBI Taxonomy" id="2528010"/>
    <lineage>
        <taxon>Bacteria</taxon>
        <taxon>Pseudomonadati</taxon>
        <taxon>Planctomycetota</taxon>
        <taxon>Planctomycetia</taxon>
        <taxon>Pirellulales</taxon>
        <taxon>Pirellulaceae</taxon>
        <taxon>Lignipirellula</taxon>
    </lineage>
</organism>
<proteinExistence type="predicted"/>
<dbReference type="KEGG" id="lcre:Pla8534_18960"/>
<reference evidence="1 2" key="1">
    <citation type="submission" date="2019-02" db="EMBL/GenBank/DDBJ databases">
        <title>Deep-cultivation of Planctomycetes and their phenomic and genomic characterization uncovers novel biology.</title>
        <authorList>
            <person name="Wiegand S."/>
            <person name="Jogler M."/>
            <person name="Boedeker C."/>
            <person name="Pinto D."/>
            <person name="Vollmers J."/>
            <person name="Rivas-Marin E."/>
            <person name="Kohn T."/>
            <person name="Peeters S.H."/>
            <person name="Heuer A."/>
            <person name="Rast P."/>
            <person name="Oberbeckmann S."/>
            <person name="Bunk B."/>
            <person name="Jeske O."/>
            <person name="Meyerdierks A."/>
            <person name="Storesund J.E."/>
            <person name="Kallscheuer N."/>
            <person name="Luecker S."/>
            <person name="Lage O.M."/>
            <person name="Pohl T."/>
            <person name="Merkel B.J."/>
            <person name="Hornburger P."/>
            <person name="Mueller R.-W."/>
            <person name="Bruemmer F."/>
            <person name="Labrenz M."/>
            <person name="Spormann A.M."/>
            <person name="Op den Camp H."/>
            <person name="Overmann J."/>
            <person name="Amann R."/>
            <person name="Jetten M.S.M."/>
            <person name="Mascher T."/>
            <person name="Medema M.H."/>
            <person name="Devos D.P."/>
            <person name="Kaster A.-K."/>
            <person name="Ovreas L."/>
            <person name="Rohde M."/>
            <person name="Galperin M.Y."/>
            <person name="Jogler C."/>
        </authorList>
    </citation>
    <scope>NUCLEOTIDE SEQUENCE [LARGE SCALE GENOMIC DNA]</scope>
    <source>
        <strain evidence="1 2">Pla85_3_4</strain>
    </source>
</reference>
<keyword evidence="2" id="KW-1185">Reference proteome</keyword>
<dbReference type="AlphaFoldDB" id="A0A518DQJ1"/>
<dbReference type="EMBL" id="CP036433">
    <property type="protein sequence ID" value="QDU94110.1"/>
    <property type="molecule type" value="Genomic_DNA"/>
</dbReference>
<sequence>MSEDTQVTIDRIEMGTGWVCFHAGKKPPKPEEIPAYLNRTFNTWLKNNAKFKVRAVMPIV</sequence>
<gene>
    <name evidence="1" type="ORF">Pla8534_18960</name>
</gene>
<evidence type="ECO:0000313" key="2">
    <source>
        <dbReference type="Proteomes" id="UP000317648"/>
    </source>
</evidence>
<dbReference type="Proteomes" id="UP000317648">
    <property type="component" value="Chromosome"/>
</dbReference>
<name>A0A518DQJ1_9BACT</name>
<protein>
    <submittedName>
        <fullName evidence="1">Uncharacterized protein</fullName>
    </submittedName>
</protein>